<name>A0ABU0CSY0_9BACI</name>
<dbReference type="Gene3D" id="1.10.8.10">
    <property type="entry name" value="DNA helicase RuvA subunit, C-terminal domain"/>
    <property type="match status" value="1"/>
</dbReference>
<keyword evidence="3 6" id="KW-0238">DNA-binding</keyword>
<proteinExistence type="inferred from homology"/>
<keyword evidence="8" id="KW-0378">Hydrolase</keyword>
<dbReference type="InterPro" id="IPR003583">
    <property type="entry name" value="Hlx-hairpin-Hlx_DNA-bd_motif"/>
</dbReference>
<dbReference type="InterPro" id="IPR036267">
    <property type="entry name" value="RuvA_C_sf"/>
</dbReference>
<comment type="similarity">
    <text evidence="6">Belongs to the RuvA family.</text>
</comment>
<dbReference type="SMART" id="SM00278">
    <property type="entry name" value="HhH1"/>
    <property type="match status" value="2"/>
</dbReference>
<evidence type="ECO:0000313" key="9">
    <source>
        <dbReference type="Proteomes" id="UP001232445"/>
    </source>
</evidence>
<dbReference type="GO" id="GO:0003678">
    <property type="term" value="F:DNA helicase activity"/>
    <property type="evidence" value="ECO:0007669"/>
    <property type="project" value="UniProtKB-EC"/>
</dbReference>
<dbReference type="SUPFAM" id="SSF47781">
    <property type="entry name" value="RuvA domain 2-like"/>
    <property type="match status" value="1"/>
</dbReference>
<comment type="subunit">
    <text evidence="6">Homotetramer. Forms an RuvA(8)-RuvB(12)-Holliday junction (HJ) complex. HJ DNA is sandwiched between 2 RuvA tetramers; dsDNA enters through RuvA and exits via RuvB. An RuvB hexamer assembles on each DNA strand where it exits the tetramer. Each RuvB hexamer is contacted by two RuvA subunits (via domain III) on 2 adjacent RuvB subunits; this complex drives branch migration. In the full resolvosome a probable DNA-RuvA(4)-RuvB(12)-RuvC(2) complex forms which resolves the HJ.</text>
</comment>
<keyword evidence="8" id="KW-0067">ATP-binding</keyword>
<dbReference type="Proteomes" id="UP001232445">
    <property type="component" value="Unassembled WGS sequence"/>
</dbReference>
<dbReference type="CDD" id="cd14332">
    <property type="entry name" value="UBA_RuvA_C"/>
    <property type="match status" value="1"/>
</dbReference>
<dbReference type="HAMAP" id="MF_00031">
    <property type="entry name" value="DNA_HJ_migration_RuvA"/>
    <property type="match status" value="1"/>
</dbReference>
<comment type="function">
    <text evidence="6">The RuvA-RuvB-RuvC complex processes Holliday junction (HJ) DNA during genetic recombination and DNA repair, while the RuvA-RuvB complex plays an important role in the rescue of blocked DNA replication forks via replication fork reversal (RFR). RuvA specifically binds to HJ cruciform DNA, conferring on it an open structure. The RuvB hexamer acts as an ATP-dependent pump, pulling dsDNA into and through the RuvAB complex. HJ branch migration allows RuvC to scan DNA until it finds its consensus sequence, where it cleaves and resolves the cruciform DNA.</text>
</comment>
<dbReference type="Gene3D" id="2.40.50.140">
    <property type="entry name" value="Nucleic acid-binding proteins"/>
    <property type="match status" value="1"/>
</dbReference>
<evidence type="ECO:0000256" key="3">
    <source>
        <dbReference type="ARBA" id="ARBA00023125"/>
    </source>
</evidence>
<comment type="subcellular location">
    <subcellularLocation>
        <location evidence="6">Cytoplasm</location>
    </subcellularLocation>
</comment>
<evidence type="ECO:0000259" key="7">
    <source>
        <dbReference type="SMART" id="SM00278"/>
    </source>
</evidence>
<dbReference type="RefSeq" id="WP_307339606.1">
    <property type="nucleotide sequence ID" value="NZ_JAUSUQ010000008.1"/>
</dbReference>
<dbReference type="InterPro" id="IPR011114">
    <property type="entry name" value="RuvA_C"/>
</dbReference>
<dbReference type="Pfam" id="PF01330">
    <property type="entry name" value="RuvA_N"/>
    <property type="match status" value="1"/>
</dbReference>
<keyword evidence="8" id="KW-0347">Helicase</keyword>
<dbReference type="NCBIfam" id="TIGR00084">
    <property type="entry name" value="ruvA"/>
    <property type="match status" value="1"/>
</dbReference>
<sequence length="214" mass="23143">MIDYIKGKLTHVDLRYVVVETGGIGYQVITGNPFQFRRQEGEEVLIYTYQYVREDVLALYGFGTRGERTLFAKLLGVSGVGPKAALAIVAAASPAQIILAIQNEDLSFLTKFPGIGKKTAQRMIVDLKDKVNELAEGGNIGGDALHNAHQVTAGHGPGEEAGENMVLQEALAALEALGYGEKEVKRILPELKQHIQSGATTEAVIKLGLKLLMR</sequence>
<gene>
    <name evidence="6" type="primary">ruvA</name>
    <name evidence="8" type="ORF">J2S00_002304</name>
</gene>
<feature type="domain" description="Helix-hairpin-helix DNA-binding motif class 1" evidence="7">
    <location>
        <begin position="72"/>
        <end position="91"/>
    </location>
</feature>
<evidence type="ECO:0000256" key="5">
    <source>
        <dbReference type="ARBA" id="ARBA00023204"/>
    </source>
</evidence>
<dbReference type="InterPro" id="IPR013849">
    <property type="entry name" value="DNA_helicase_Holl-junc_RuvA_I"/>
</dbReference>
<evidence type="ECO:0000256" key="1">
    <source>
        <dbReference type="ARBA" id="ARBA00022490"/>
    </source>
</evidence>
<dbReference type="SUPFAM" id="SSF46929">
    <property type="entry name" value="DNA helicase RuvA subunit, C-terminal domain"/>
    <property type="match status" value="1"/>
</dbReference>
<dbReference type="Pfam" id="PF14520">
    <property type="entry name" value="HHH_5"/>
    <property type="match status" value="1"/>
</dbReference>
<evidence type="ECO:0000313" key="8">
    <source>
        <dbReference type="EMBL" id="MDQ0339516.1"/>
    </source>
</evidence>
<dbReference type="EMBL" id="JAUSUQ010000008">
    <property type="protein sequence ID" value="MDQ0339516.1"/>
    <property type="molecule type" value="Genomic_DNA"/>
</dbReference>
<dbReference type="Pfam" id="PF07499">
    <property type="entry name" value="RuvA_C"/>
    <property type="match status" value="1"/>
</dbReference>
<keyword evidence="1 6" id="KW-0963">Cytoplasm</keyword>
<dbReference type="InterPro" id="IPR000085">
    <property type="entry name" value="RuvA"/>
</dbReference>
<comment type="domain">
    <text evidence="6">Has three domains with a flexible linker between the domains II and III and assumes an 'L' shape. Domain III is highly mobile and contacts RuvB.</text>
</comment>
<keyword evidence="5 6" id="KW-0234">DNA repair</keyword>
<evidence type="ECO:0000256" key="6">
    <source>
        <dbReference type="HAMAP-Rule" id="MF_00031"/>
    </source>
</evidence>
<accession>A0ABU0CSY0</accession>
<keyword evidence="4 6" id="KW-0233">DNA recombination</keyword>
<evidence type="ECO:0000256" key="4">
    <source>
        <dbReference type="ARBA" id="ARBA00023172"/>
    </source>
</evidence>
<dbReference type="SUPFAM" id="SSF50249">
    <property type="entry name" value="Nucleic acid-binding proteins"/>
    <property type="match status" value="1"/>
</dbReference>
<dbReference type="InterPro" id="IPR012340">
    <property type="entry name" value="NA-bd_OB-fold"/>
</dbReference>
<dbReference type="Gene3D" id="1.10.150.20">
    <property type="entry name" value="5' to 3' exonuclease, C-terminal subdomain"/>
    <property type="match status" value="1"/>
</dbReference>
<dbReference type="InterPro" id="IPR010994">
    <property type="entry name" value="RuvA_2-like"/>
</dbReference>
<feature type="domain" description="Helix-hairpin-helix DNA-binding motif class 1" evidence="7">
    <location>
        <begin position="107"/>
        <end position="126"/>
    </location>
</feature>
<dbReference type="GO" id="GO:0016787">
    <property type="term" value="F:hydrolase activity"/>
    <property type="evidence" value="ECO:0007669"/>
    <property type="project" value="UniProtKB-KW"/>
</dbReference>
<feature type="region of interest" description="Domain III" evidence="6">
    <location>
        <begin position="162"/>
        <end position="214"/>
    </location>
</feature>
<protein>
    <recommendedName>
        <fullName evidence="6">Holliday junction branch migration complex subunit RuvA</fullName>
    </recommendedName>
</protein>
<evidence type="ECO:0000256" key="2">
    <source>
        <dbReference type="ARBA" id="ARBA00022763"/>
    </source>
</evidence>
<keyword evidence="2 6" id="KW-0227">DNA damage</keyword>
<reference evidence="8 9" key="1">
    <citation type="submission" date="2023-07" db="EMBL/GenBank/DDBJ databases">
        <title>Genomic Encyclopedia of Type Strains, Phase IV (KMG-IV): sequencing the most valuable type-strain genomes for metagenomic binning, comparative biology and taxonomic classification.</title>
        <authorList>
            <person name="Goeker M."/>
        </authorList>
    </citation>
    <scope>NUCLEOTIDE SEQUENCE [LARGE SCALE GENOMIC DNA]</scope>
    <source>
        <strain evidence="8 9">DSM 17740</strain>
    </source>
</reference>
<comment type="caution">
    <text evidence="8">The sequence shown here is derived from an EMBL/GenBank/DDBJ whole genome shotgun (WGS) entry which is preliminary data.</text>
</comment>
<comment type="caution">
    <text evidence="6">Lacks conserved residue(s) required for the propagation of feature annotation.</text>
</comment>
<organism evidence="8 9">
    <name type="scientific">Caldalkalibacillus uzonensis</name>
    <dbReference type="NCBI Taxonomy" id="353224"/>
    <lineage>
        <taxon>Bacteria</taxon>
        <taxon>Bacillati</taxon>
        <taxon>Bacillota</taxon>
        <taxon>Bacilli</taxon>
        <taxon>Bacillales</taxon>
        <taxon>Bacillaceae</taxon>
        <taxon>Caldalkalibacillus</taxon>
    </lineage>
</organism>
<keyword evidence="8" id="KW-0547">Nucleotide-binding</keyword>
<keyword evidence="9" id="KW-1185">Reference proteome</keyword>